<dbReference type="SUPFAM" id="SSF56112">
    <property type="entry name" value="Protein kinase-like (PK-like)"/>
    <property type="match status" value="1"/>
</dbReference>
<dbReference type="PROSITE" id="PS50011">
    <property type="entry name" value="PROTEIN_KINASE_DOM"/>
    <property type="match status" value="1"/>
</dbReference>
<reference evidence="2 3" key="1">
    <citation type="submission" date="2018-06" db="EMBL/GenBank/DDBJ databases">
        <title>A transcriptomic atlas of mushroom development highlights an independent origin of complex multicellularity.</title>
        <authorList>
            <consortium name="DOE Joint Genome Institute"/>
            <person name="Krizsan K."/>
            <person name="Almasi E."/>
            <person name="Merenyi Z."/>
            <person name="Sahu N."/>
            <person name="Viragh M."/>
            <person name="Koszo T."/>
            <person name="Mondo S."/>
            <person name="Kiss B."/>
            <person name="Balint B."/>
            <person name="Kues U."/>
            <person name="Barry K."/>
            <person name="Hegedus J.C."/>
            <person name="Henrissat B."/>
            <person name="Johnson J."/>
            <person name="Lipzen A."/>
            <person name="Ohm R."/>
            <person name="Nagy I."/>
            <person name="Pangilinan J."/>
            <person name="Yan J."/>
            <person name="Xiong Y."/>
            <person name="Grigoriev I.V."/>
            <person name="Hibbett D.S."/>
            <person name="Nagy L.G."/>
        </authorList>
    </citation>
    <scope>NUCLEOTIDE SEQUENCE [LARGE SCALE GENOMIC DNA]</scope>
    <source>
        <strain evidence="2 3">SZMC22713</strain>
    </source>
</reference>
<feature type="non-terminal residue" evidence="2">
    <location>
        <position position="138"/>
    </location>
</feature>
<evidence type="ECO:0000259" key="1">
    <source>
        <dbReference type="PROSITE" id="PS50011"/>
    </source>
</evidence>
<dbReference type="VEuPathDB" id="FungiDB:BD410DRAFT_704093"/>
<name>A0A4Y7Q2F5_9AGAM</name>
<dbReference type="Proteomes" id="UP000294933">
    <property type="component" value="Unassembled WGS sequence"/>
</dbReference>
<feature type="domain" description="Protein kinase" evidence="1">
    <location>
        <begin position="1"/>
        <end position="138"/>
    </location>
</feature>
<keyword evidence="3" id="KW-1185">Reference proteome</keyword>
<dbReference type="InterPro" id="IPR000719">
    <property type="entry name" value="Prot_kinase_dom"/>
</dbReference>
<dbReference type="AlphaFoldDB" id="A0A4Y7Q2F5"/>
<dbReference type="GO" id="GO:0005524">
    <property type="term" value="F:ATP binding"/>
    <property type="evidence" value="ECO:0007669"/>
    <property type="project" value="InterPro"/>
</dbReference>
<evidence type="ECO:0000313" key="2">
    <source>
        <dbReference type="EMBL" id="TDL21501.1"/>
    </source>
</evidence>
<gene>
    <name evidence="2" type="ORF">BD410DRAFT_704093</name>
</gene>
<dbReference type="GO" id="GO:0004672">
    <property type="term" value="F:protein kinase activity"/>
    <property type="evidence" value="ECO:0007669"/>
    <property type="project" value="InterPro"/>
</dbReference>
<protein>
    <recommendedName>
        <fullName evidence="1">Protein kinase domain-containing protein</fullName>
    </recommendedName>
</protein>
<dbReference type="EMBL" id="ML170180">
    <property type="protein sequence ID" value="TDL21501.1"/>
    <property type="molecule type" value="Genomic_DNA"/>
</dbReference>
<organism evidence="2 3">
    <name type="scientific">Rickenella mellea</name>
    <dbReference type="NCBI Taxonomy" id="50990"/>
    <lineage>
        <taxon>Eukaryota</taxon>
        <taxon>Fungi</taxon>
        <taxon>Dikarya</taxon>
        <taxon>Basidiomycota</taxon>
        <taxon>Agaricomycotina</taxon>
        <taxon>Agaricomycetes</taxon>
        <taxon>Hymenochaetales</taxon>
        <taxon>Rickenellaceae</taxon>
        <taxon>Rickenella</taxon>
    </lineage>
</organism>
<sequence length="138" mass="15766">ECLVKFTTQYAEAAHRYLASDGYAPTLRQCIRISSEWIVVVMDWSKYKPLLEVKVRSKVKNVVNTLHEGGFVHGDVRDINILIDPKSLESDDVKVHLIDVDWAGRVGEAKYPIDINTKTMWRPDGVRCGELITEQHDN</sequence>
<dbReference type="OrthoDB" id="4062651at2759"/>
<accession>A0A4Y7Q2F5</accession>
<feature type="non-terminal residue" evidence="2">
    <location>
        <position position="1"/>
    </location>
</feature>
<dbReference type="InterPro" id="IPR011009">
    <property type="entry name" value="Kinase-like_dom_sf"/>
</dbReference>
<proteinExistence type="predicted"/>
<evidence type="ECO:0000313" key="3">
    <source>
        <dbReference type="Proteomes" id="UP000294933"/>
    </source>
</evidence>